<evidence type="ECO:0000313" key="1">
    <source>
        <dbReference type="EMBL" id="OWQ57361.1"/>
    </source>
</evidence>
<protein>
    <submittedName>
        <fullName evidence="1">Uncharacterized protein</fullName>
    </submittedName>
</protein>
<dbReference type="AlphaFoldDB" id="A0A246HS81"/>
<comment type="caution">
    <text evidence="1">The sequence shown here is derived from an EMBL/GenBank/DDBJ whole genome shotgun (WGS) entry which is preliminary data.</text>
</comment>
<name>A0A246HS81_STEMA</name>
<dbReference type="EMBL" id="NIVS01000002">
    <property type="protein sequence ID" value="OWQ57361.1"/>
    <property type="molecule type" value="Genomic_DNA"/>
</dbReference>
<sequence>MSKQAVPANGPMAMNGALHEGIAQDDAAARLVDQLHAQNRLLKLVLGGVLTVGGALVLMGARTPPSRVAFDEIDVAKINIVGADGARSMVIAARGLLPEPIIDGKKVHSSRSAMPGMLFYNGVGDEVGGLIYDGKLDDKGKPSGGVHLSMDRFGGDQQLAVHHYESNGHMETGLSVYDRGLHKAYDALYQQYKDAPAGPEKQALRQKWKEAGGEQTQRLFVGRTRGDSSALILADAAGRPRIMMTVSPSGEPSLAFMDDKGNVTQQLPQVAGTTP</sequence>
<gene>
    <name evidence="1" type="ORF">CEE60_00720</name>
</gene>
<proteinExistence type="predicted"/>
<evidence type="ECO:0000313" key="2">
    <source>
        <dbReference type="Proteomes" id="UP000198157"/>
    </source>
</evidence>
<accession>A0A246HS81</accession>
<reference evidence="1 2" key="1">
    <citation type="submission" date="2017-06" db="EMBL/GenBank/DDBJ databases">
        <authorList>
            <person name="Kim H.J."/>
            <person name="Triplett B.A."/>
        </authorList>
    </citation>
    <scope>NUCLEOTIDE SEQUENCE [LARGE SCALE GENOMIC DNA]</scope>
    <source>
        <strain evidence="1 2">13146</strain>
    </source>
</reference>
<dbReference type="OrthoDB" id="1349101at2"/>
<organism evidence="1 2">
    <name type="scientific">Stenotrophomonas maltophilia</name>
    <name type="common">Pseudomonas maltophilia</name>
    <name type="synonym">Xanthomonas maltophilia</name>
    <dbReference type="NCBI Taxonomy" id="40324"/>
    <lineage>
        <taxon>Bacteria</taxon>
        <taxon>Pseudomonadati</taxon>
        <taxon>Pseudomonadota</taxon>
        <taxon>Gammaproteobacteria</taxon>
        <taxon>Lysobacterales</taxon>
        <taxon>Lysobacteraceae</taxon>
        <taxon>Stenotrophomonas</taxon>
        <taxon>Stenotrophomonas maltophilia group</taxon>
    </lineage>
</organism>
<dbReference type="Proteomes" id="UP000198157">
    <property type="component" value="Unassembled WGS sequence"/>
</dbReference>